<gene>
    <name evidence="2" type="ORF">STAS_09647</name>
</gene>
<keyword evidence="3" id="KW-1185">Reference proteome</keyword>
<dbReference type="EMBL" id="BKCP01004739">
    <property type="protein sequence ID" value="GER33509.1"/>
    <property type="molecule type" value="Genomic_DNA"/>
</dbReference>
<organism evidence="2 3">
    <name type="scientific">Striga asiatica</name>
    <name type="common">Asiatic witchweed</name>
    <name type="synonym">Buchnera asiatica</name>
    <dbReference type="NCBI Taxonomy" id="4170"/>
    <lineage>
        <taxon>Eukaryota</taxon>
        <taxon>Viridiplantae</taxon>
        <taxon>Streptophyta</taxon>
        <taxon>Embryophyta</taxon>
        <taxon>Tracheophyta</taxon>
        <taxon>Spermatophyta</taxon>
        <taxon>Magnoliopsida</taxon>
        <taxon>eudicotyledons</taxon>
        <taxon>Gunneridae</taxon>
        <taxon>Pentapetalae</taxon>
        <taxon>asterids</taxon>
        <taxon>lamiids</taxon>
        <taxon>Lamiales</taxon>
        <taxon>Orobanchaceae</taxon>
        <taxon>Buchnereae</taxon>
        <taxon>Striga</taxon>
    </lineage>
</organism>
<feature type="compositionally biased region" description="Basic and acidic residues" evidence="1">
    <location>
        <begin position="107"/>
        <end position="122"/>
    </location>
</feature>
<protein>
    <submittedName>
        <fullName evidence="2">Brefeldin A-inhibited guanine nucleotide-exchange protein</fullName>
    </submittedName>
</protein>
<dbReference type="Proteomes" id="UP000325081">
    <property type="component" value="Unassembled WGS sequence"/>
</dbReference>
<feature type="compositionally biased region" description="Basic residues" evidence="1">
    <location>
        <begin position="57"/>
        <end position="73"/>
    </location>
</feature>
<evidence type="ECO:0000256" key="1">
    <source>
        <dbReference type="SAM" id="MobiDB-lite"/>
    </source>
</evidence>
<sequence>MPNAAATVPALWSFSKLKYLRKLVFSHVAPLLEGTKVPIRQILAQRKNHDAHNHVQPARHHERNPPRSKRRGPRQLDHAVKQRHEELGEASAHVPPPRGHRINCPDNRPREHNAGPVAARHERCEGHADHEADGHIAARAQHDRRREEVDEGAAVARAREVAREAHDEAREDAPRDGGHAGRAHVRAGEAEVVADDGDERGRGERGDEAGAEGEPGEVEGTHVGFGEGEDF</sequence>
<evidence type="ECO:0000313" key="2">
    <source>
        <dbReference type="EMBL" id="GER33509.1"/>
    </source>
</evidence>
<feature type="region of interest" description="Disordered" evidence="1">
    <location>
        <begin position="48"/>
        <end position="122"/>
    </location>
</feature>
<feature type="compositionally biased region" description="Basic and acidic residues" evidence="1">
    <location>
        <begin position="199"/>
        <end position="208"/>
    </location>
</feature>
<feature type="region of interest" description="Disordered" evidence="1">
    <location>
        <begin position="159"/>
        <end position="231"/>
    </location>
</feature>
<proteinExistence type="predicted"/>
<name>A0A5A7PL72_STRAF</name>
<evidence type="ECO:0000313" key="3">
    <source>
        <dbReference type="Proteomes" id="UP000325081"/>
    </source>
</evidence>
<feature type="compositionally biased region" description="Basic and acidic residues" evidence="1">
    <location>
        <begin position="74"/>
        <end position="87"/>
    </location>
</feature>
<reference evidence="3" key="1">
    <citation type="journal article" date="2019" name="Curr. Biol.">
        <title>Genome Sequence of Striga asiatica Provides Insight into the Evolution of Plant Parasitism.</title>
        <authorList>
            <person name="Yoshida S."/>
            <person name="Kim S."/>
            <person name="Wafula E.K."/>
            <person name="Tanskanen J."/>
            <person name="Kim Y.M."/>
            <person name="Honaas L."/>
            <person name="Yang Z."/>
            <person name="Spallek T."/>
            <person name="Conn C.E."/>
            <person name="Ichihashi Y."/>
            <person name="Cheong K."/>
            <person name="Cui S."/>
            <person name="Der J.P."/>
            <person name="Gundlach H."/>
            <person name="Jiao Y."/>
            <person name="Hori C."/>
            <person name="Ishida J.K."/>
            <person name="Kasahara H."/>
            <person name="Kiba T."/>
            <person name="Kim M.S."/>
            <person name="Koo N."/>
            <person name="Laohavisit A."/>
            <person name="Lee Y.H."/>
            <person name="Lumba S."/>
            <person name="McCourt P."/>
            <person name="Mortimer J.C."/>
            <person name="Mutuku J.M."/>
            <person name="Nomura T."/>
            <person name="Sasaki-Sekimoto Y."/>
            <person name="Seto Y."/>
            <person name="Wang Y."/>
            <person name="Wakatake T."/>
            <person name="Sakakibara H."/>
            <person name="Demura T."/>
            <person name="Yamaguchi S."/>
            <person name="Yoneyama K."/>
            <person name="Manabe R.I."/>
            <person name="Nelson D.C."/>
            <person name="Schulman A.H."/>
            <person name="Timko M.P."/>
            <person name="dePamphilis C.W."/>
            <person name="Choi D."/>
            <person name="Shirasu K."/>
        </authorList>
    </citation>
    <scope>NUCLEOTIDE SEQUENCE [LARGE SCALE GENOMIC DNA]</scope>
    <source>
        <strain evidence="3">cv. UVA1</strain>
    </source>
</reference>
<comment type="caution">
    <text evidence="2">The sequence shown here is derived from an EMBL/GenBank/DDBJ whole genome shotgun (WGS) entry which is preliminary data.</text>
</comment>
<feature type="compositionally biased region" description="Basic and acidic residues" evidence="1">
    <location>
        <begin position="159"/>
        <end position="179"/>
    </location>
</feature>
<dbReference type="AlphaFoldDB" id="A0A5A7PL72"/>
<accession>A0A5A7PL72</accession>